<keyword evidence="1" id="KW-0812">Transmembrane</keyword>
<organism evidence="2 3">
    <name type="scientific">Candidatus Nesciobacter abundans</name>
    <dbReference type="NCBI Taxonomy" id="2601668"/>
    <lineage>
        <taxon>Bacteria</taxon>
        <taxon>Pseudomonadati</taxon>
        <taxon>Pseudomonadota</taxon>
        <taxon>Alphaproteobacteria</taxon>
        <taxon>Holosporales</taxon>
        <taxon>Holosporaceae</taxon>
        <taxon>Candidatus Nesciobacter</taxon>
    </lineage>
</organism>
<dbReference type="Proteomes" id="UP000324924">
    <property type="component" value="Chromosome"/>
</dbReference>
<feature type="transmembrane region" description="Helical" evidence="1">
    <location>
        <begin position="46"/>
        <end position="64"/>
    </location>
</feature>
<evidence type="ECO:0000313" key="2">
    <source>
        <dbReference type="EMBL" id="QEK39038.1"/>
    </source>
</evidence>
<dbReference type="RefSeq" id="WP_148972161.1">
    <property type="nucleotide sequence ID" value="NZ_CP043314.1"/>
</dbReference>
<proteinExistence type="predicted"/>
<dbReference type="EMBL" id="CP043314">
    <property type="protein sequence ID" value="QEK39038.1"/>
    <property type="molecule type" value="Genomic_DNA"/>
</dbReference>
<keyword evidence="3" id="KW-1185">Reference proteome</keyword>
<evidence type="ECO:0000313" key="3">
    <source>
        <dbReference type="Proteomes" id="UP000324924"/>
    </source>
</evidence>
<feature type="transmembrane region" description="Helical" evidence="1">
    <location>
        <begin position="71"/>
        <end position="89"/>
    </location>
</feature>
<feature type="transmembrane region" description="Helical" evidence="1">
    <location>
        <begin position="95"/>
        <end position="115"/>
    </location>
</feature>
<dbReference type="KEGG" id="nabu:FZC36_01135"/>
<accession>A0A5C0UG53</accession>
<name>A0A5C0UG53_9PROT</name>
<evidence type="ECO:0000256" key="1">
    <source>
        <dbReference type="SAM" id="Phobius"/>
    </source>
</evidence>
<gene>
    <name evidence="2" type="ORF">FZC36_01135</name>
</gene>
<keyword evidence="1" id="KW-1133">Transmembrane helix</keyword>
<feature type="transmembrane region" description="Helical" evidence="1">
    <location>
        <begin position="7"/>
        <end position="26"/>
    </location>
</feature>
<dbReference type="AlphaFoldDB" id="A0A5C0UG53"/>
<keyword evidence="1" id="KW-0472">Membrane</keyword>
<sequence>MYEFNFLESTIFIVTAIYISIYDVIYKKIPLEGIILLLFFSKKNGYIYESCLESAAFLFLTFLAQKITKSYMGLGDYFLFFTYSLIVPYESITTFYTFSGLFQIVFSLILLGIKFTKNKPKNIRNFILFTNYKNYIYEHRKLRFSMAPAISLSALIVRLL</sequence>
<reference evidence="2 3" key="1">
    <citation type="submission" date="2019-08" db="EMBL/GenBank/DDBJ databases">
        <title>Highly reduced genomes of protist endosymbionts show evolutionary convergence.</title>
        <authorList>
            <person name="George E."/>
            <person name="Husnik F."/>
            <person name="Tashyreva D."/>
            <person name="Prokopchuk G."/>
            <person name="Horak A."/>
            <person name="Kwong W.K."/>
            <person name="Lukes J."/>
            <person name="Keeling P.J."/>
        </authorList>
    </citation>
    <scope>NUCLEOTIDE SEQUENCE [LARGE SCALE GENOMIC DNA]</scope>
    <source>
        <strain evidence="2">1604HC</strain>
    </source>
</reference>
<protein>
    <submittedName>
        <fullName evidence="2">Uncharacterized protein</fullName>
    </submittedName>
</protein>